<protein>
    <submittedName>
        <fullName evidence="5">Disease resistance protein</fullName>
    </submittedName>
</protein>
<evidence type="ECO:0000256" key="1">
    <source>
        <dbReference type="ARBA" id="ARBA00022821"/>
    </source>
</evidence>
<evidence type="ECO:0000259" key="3">
    <source>
        <dbReference type="Pfam" id="PF00931"/>
    </source>
</evidence>
<reference evidence="5 6" key="1">
    <citation type="journal article" date="2021" name="Hortic Res">
        <title>The domestication of Cucurbita argyrosperma as revealed by the genome of its wild relative.</title>
        <authorList>
            <person name="Barrera-Redondo J."/>
            <person name="Sanchez-de la Vega G."/>
            <person name="Aguirre-Liguori J.A."/>
            <person name="Castellanos-Morales G."/>
            <person name="Gutierrez-Guerrero Y.T."/>
            <person name="Aguirre-Dugua X."/>
            <person name="Aguirre-Planter E."/>
            <person name="Tenaillon M.I."/>
            <person name="Lira-Saade R."/>
            <person name="Eguiarte L.E."/>
        </authorList>
    </citation>
    <scope>NUCLEOTIDE SEQUENCE [LARGE SCALE GENOMIC DNA]</scope>
    <source>
        <strain evidence="5">JBR-2021</strain>
    </source>
</reference>
<feature type="domain" description="Disease resistance protein At4g27190-like leucine-rich repeats" evidence="4">
    <location>
        <begin position="921"/>
        <end position="988"/>
    </location>
</feature>
<feature type="domain" description="Disease resistance protein At4g27190-like leucine-rich repeats" evidence="4">
    <location>
        <begin position="997"/>
        <end position="1097"/>
    </location>
</feature>
<evidence type="ECO:0000313" key="5">
    <source>
        <dbReference type="EMBL" id="KAG6571201.1"/>
    </source>
</evidence>
<dbReference type="InterPro" id="IPR002182">
    <property type="entry name" value="NB-ARC"/>
</dbReference>
<feature type="domain" description="NB-ARC" evidence="3">
    <location>
        <begin position="153"/>
        <end position="311"/>
    </location>
</feature>
<feature type="domain" description="Disease resistance protein At4g27190-like leucine-rich repeats" evidence="4">
    <location>
        <begin position="801"/>
        <end position="865"/>
    </location>
</feature>
<sequence length="1238" mass="141165">MEILVSVAESIMGEYVIKPIGRQLSYLLCYNRNKNKLKEQLEALKTARRDVQGRVQEARSNAYAIREEVSKWLTDADNAIHDELSSNSSNPSAFNLVDRYQLGRKTKKKIEALHELIAKRINFVEVGYPAPLLETKNIIVPGGYQVLESKISMAKQIKKALQKAEVSRVGVYGMGGVGKTYLLNEVKKMVLEEKVFDRVIEVCVGQSNGVIQIQEQIGDVLNVRLPKSKEGRASFIRNNLVKMEGNVLIILDDLWKEYDLVKEIGIPCSSCKVLMTSRSQDILMNNMNTTMCFQVNSLSEEESWKFFTTIIGDEFDTPDMENLAKMVARECGGLPLALDTIAKALKGKHMNHWKDALSKLRNPIGMDIKGVSDKVYASLRLSYDHLVGEEPKLVFLLCSVFPDHYKISLNDLQMYAMGMRLLRNINTWEDVKNRVMKLVHDLKSCSLLLDADEHSRDTYVKMHDVVRDVAIHIASMEGIMTTMSFGSKLSDWEDEYQSGSHRAIFVNCDNFQKLPQNLNFPDLELLILRSSNGFVGNLEIPDGFFAGMEKIKALDITGMSFLQTCWRSLKNIRTLCLLRCEFNHIDTIGELKNLEILRICSCNKLDHLPVAMNQLTELKVLEVLNCSNLEVFPANVISSMNKLEVLKLRDSFDRWGEEVWYKDELIMNIKLSELNCLERLSSLRLESSSVKILSEITSETSNKLKEFWVCVNESDDFILPFVSYEYATTMILSIESQTAIDGGLETLLKRSERLVLSDSVGRFINEMFNPIRNGYPFLKYLWIIDEHGYSNLPYLFRSDFNSLEFLTVYGMKRLMNLSPTNSPILPFKKLKSISIQSCGEIRNLFSISVLKALSDLQDISVKECGMMDGIVSIETEEQSTIFTGITSLTLEKVDKLKSFCTKLFIQEDPQSRIPCFDQRVSFPELKHLSITRGNNLEALWHSDGLASNSFSKLQTVRIESCKRLRFMFPSNTSARLDSLERIEVKKCGNLKRLLPSSMLFWSLSELSVEKCNGMMNLFSLTVAKGLVNLWSIEVRCCRGMRSVVAAEEEQGGVVFRGLRRVRLDWLPELVSFYGGKCRVKFPRLESLFILGCPKMKTFSRGVVVTPKLDRVWIDVRYFGVAVDGGVNETIRNFWRQMVSNDDEDSETNSEYGDTSFEGMDRSDRGFSYDGADFGCGRDGYERCIQSLFGCEDSKIRRIYFWRSIFVEGTTLSGFRLNFRLAISVWLWHSKFSTCCVQA</sequence>
<feature type="coiled-coil region" evidence="2">
    <location>
        <begin position="27"/>
        <end position="61"/>
    </location>
</feature>
<dbReference type="PANTHER" id="PTHR33463">
    <property type="entry name" value="NB-ARC DOMAIN-CONTAINING PROTEIN-RELATED"/>
    <property type="match status" value="1"/>
</dbReference>
<dbReference type="Pfam" id="PF00931">
    <property type="entry name" value="NB-ARC"/>
    <property type="match status" value="1"/>
</dbReference>
<dbReference type="EMBL" id="JAGKQH010000020">
    <property type="protein sequence ID" value="KAG6571201.1"/>
    <property type="molecule type" value="Genomic_DNA"/>
</dbReference>
<dbReference type="InterPro" id="IPR050905">
    <property type="entry name" value="Plant_NBS-LRR"/>
</dbReference>
<organism evidence="5 6">
    <name type="scientific">Cucurbita argyrosperma subsp. sororia</name>
    <dbReference type="NCBI Taxonomy" id="37648"/>
    <lineage>
        <taxon>Eukaryota</taxon>
        <taxon>Viridiplantae</taxon>
        <taxon>Streptophyta</taxon>
        <taxon>Embryophyta</taxon>
        <taxon>Tracheophyta</taxon>
        <taxon>Spermatophyta</taxon>
        <taxon>Magnoliopsida</taxon>
        <taxon>eudicotyledons</taxon>
        <taxon>Gunneridae</taxon>
        <taxon>Pentapetalae</taxon>
        <taxon>rosids</taxon>
        <taxon>fabids</taxon>
        <taxon>Cucurbitales</taxon>
        <taxon>Cucurbitaceae</taxon>
        <taxon>Cucurbiteae</taxon>
        <taxon>Cucurbita</taxon>
    </lineage>
</organism>
<comment type="caution">
    <text evidence="5">The sequence shown here is derived from an EMBL/GenBank/DDBJ whole genome shotgun (WGS) entry which is preliminary data.</text>
</comment>
<proteinExistence type="predicted"/>
<keyword evidence="2" id="KW-0175">Coiled coil</keyword>
<dbReference type="Pfam" id="PF23247">
    <property type="entry name" value="LRR_RPS2"/>
    <property type="match status" value="3"/>
</dbReference>
<accession>A0AAV6LW05</accession>
<evidence type="ECO:0000313" key="6">
    <source>
        <dbReference type="Proteomes" id="UP000685013"/>
    </source>
</evidence>
<dbReference type="AlphaFoldDB" id="A0AAV6LW05"/>
<name>A0AAV6LW05_9ROSI</name>
<dbReference type="InterPro" id="IPR057135">
    <property type="entry name" value="At4g27190-like_LRR"/>
</dbReference>
<gene>
    <name evidence="5" type="ORF">SDJN03_30116</name>
</gene>
<dbReference type="GO" id="GO:0043531">
    <property type="term" value="F:ADP binding"/>
    <property type="evidence" value="ECO:0007669"/>
    <property type="project" value="InterPro"/>
</dbReference>
<evidence type="ECO:0000259" key="4">
    <source>
        <dbReference type="Pfam" id="PF23247"/>
    </source>
</evidence>
<feature type="non-terminal residue" evidence="5">
    <location>
        <position position="1"/>
    </location>
</feature>
<keyword evidence="6" id="KW-1185">Reference proteome</keyword>
<dbReference type="PANTHER" id="PTHR33463:SF136">
    <property type="entry name" value="NB-ARC DOMAIN-CONTAINING PROTEIN"/>
    <property type="match status" value="1"/>
</dbReference>
<evidence type="ECO:0000256" key="2">
    <source>
        <dbReference type="SAM" id="Coils"/>
    </source>
</evidence>
<dbReference type="Proteomes" id="UP000685013">
    <property type="component" value="Chromosome 20"/>
</dbReference>
<keyword evidence="1" id="KW-0611">Plant defense</keyword>